<feature type="coiled-coil region" evidence="1">
    <location>
        <begin position="349"/>
        <end position="376"/>
    </location>
</feature>
<dbReference type="SMART" id="SM00239">
    <property type="entry name" value="C2"/>
    <property type="match status" value="1"/>
</dbReference>
<proteinExistence type="predicted"/>
<dbReference type="Gene3D" id="2.60.40.150">
    <property type="entry name" value="C2 domain"/>
    <property type="match status" value="1"/>
</dbReference>
<organism evidence="4 5">
    <name type="scientific">Tetradesmus obliquus</name>
    <name type="common">Green alga</name>
    <name type="synonym">Acutodesmus obliquus</name>
    <dbReference type="NCBI Taxonomy" id="3088"/>
    <lineage>
        <taxon>Eukaryota</taxon>
        <taxon>Viridiplantae</taxon>
        <taxon>Chlorophyta</taxon>
        <taxon>core chlorophytes</taxon>
        <taxon>Chlorophyceae</taxon>
        <taxon>CS clade</taxon>
        <taxon>Sphaeropleales</taxon>
        <taxon>Scenedesmaceae</taxon>
        <taxon>Tetradesmus</taxon>
    </lineage>
</organism>
<sequence>MAIVLTVHLVESIWSRPKQSGLLSPYLVVDHNGLQQQTDIARASNVTAWNQKATFPYVPTADLNIMAFDAGRHPGAFIAQATVDVASMLQAGSLSASAPLVNSTGNTIGHVLFDVELTTSSRAMAASLDIPGLTVTAPQRSKASSSRQMQPALGARQPDHLQEEHLSGSFTSFTMPSMQQRQQLLAQQQQQMQQQHGGGAAAAYGSGVAGAPCEQQQDGSRRLSQRIAKGAHELSSMLGFSSKRRNNEEPLAGSAAAAPRPVSPFAAVAGDAAAGRAADAQACFDSLPDSSAAAEHQQQQQQQQQHAAGALQAGGRPGSAGEVLSPLRSSRRQLKLSPSKMVQHAAVRHQQLLQARQQEERLLQRAADALQQLQGDAGAVDRSEWDDEVAREYDDADAAEKEAILYRQLVVQQAEKQAGTAQVLNIIAAQQQQEALHSSQLLAALAAMDSDSPRHIRAMVEALAATYSEEGYFHREQHQQQQQQQQQQQGSQMQQQAKAAVTAAVLRDRQRSRSASPDGPACYAEELRVSLSTSNNSMSLSASAASSPRRVDALRAAGLQQLGSPTTPCTPEFASPEMSFRTSYASSSQPLHAGAAAARMSTCSTASHSSAALPPPAAAAGLPRLDGSSSGSSGRGSYGSGFTAAGGSCGSVKSFPLANLELESEISEVISASSPKSAAAGSPRSPHYHALRSSTASTAAADAPAYRCAATGQESGSYCIVRNEQAEAAAAAQKAERWCMHSSMADAVPYLRPPPAFPFNSVPVGPSAPMG</sequence>
<dbReference type="PROSITE" id="PS50004">
    <property type="entry name" value="C2"/>
    <property type="match status" value="1"/>
</dbReference>
<evidence type="ECO:0000256" key="2">
    <source>
        <dbReference type="SAM" id="MobiDB-lite"/>
    </source>
</evidence>
<feature type="compositionally biased region" description="Low complexity" evidence="2">
    <location>
        <begin position="179"/>
        <end position="211"/>
    </location>
</feature>
<evidence type="ECO:0000313" key="4">
    <source>
        <dbReference type="EMBL" id="WIA18240.1"/>
    </source>
</evidence>
<feature type="domain" description="C2" evidence="3">
    <location>
        <begin position="1"/>
        <end position="98"/>
    </location>
</feature>
<dbReference type="InterPro" id="IPR035892">
    <property type="entry name" value="C2_domain_sf"/>
</dbReference>
<dbReference type="EMBL" id="CP126216">
    <property type="protein sequence ID" value="WIA18240.1"/>
    <property type="molecule type" value="Genomic_DNA"/>
</dbReference>
<evidence type="ECO:0000256" key="1">
    <source>
        <dbReference type="SAM" id="Coils"/>
    </source>
</evidence>
<name>A0ABY8UAA6_TETOB</name>
<gene>
    <name evidence="4" type="ORF">OEZ85_009709</name>
</gene>
<keyword evidence="1" id="KW-0175">Coiled coil</keyword>
<protein>
    <recommendedName>
        <fullName evidence="3">C2 domain-containing protein</fullName>
    </recommendedName>
</protein>
<evidence type="ECO:0000259" key="3">
    <source>
        <dbReference type="PROSITE" id="PS50004"/>
    </source>
</evidence>
<dbReference type="InterPro" id="IPR000008">
    <property type="entry name" value="C2_dom"/>
</dbReference>
<feature type="region of interest" description="Disordered" evidence="2">
    <location>
        <begin position="288"/>
        <end position="332"/>
    </location>
</feature>
<feature type="region of interest" description="Disordered" evidence="2">
    <location>
        <begin position="137"/>
        <end position="161"/>
    </location>
</feature>
<accession>A0ABY8UAA6</accession>
<feature type="region of interest" description="Disordered" evidence="2">
    <location>
        <begin position="473"/>
        <end position="521"/>
    </location>
</feature>
<feature type="region of interest" description="Disordered" evidence="2">
    <location>
        <begin position="178"/>
        <end position="258"/>
    </location>
</feature>
<reference evidence="4 5" key="1">
    <citation type="submission" date="2023-05" db="EMBL/GenBank/DDBJ databases">
        <title>A 100% complete, gapless, phased diploid assembly of the Scenedesmus obliquus UTEX 3031 genome.</title>
        <authorList>
            <person name="Biondi T.C."/>
            <person name="Hanschen E.R."/>
            <person name="Kwon T."/>
            <person name="Eng W."/>
            <person name="Kruse C.P.S."/>
            <person name="Koehler S.I."/>
            <person name="Kunde Y."/>
            <person name="Gleasner C.D."/>
            <person name="You Mak K.T."/>
            <person name="Polle J."/>
            <person name="Hovde B.T."/>
            <person name="Starkenburg S.R."/>
        </authorList>
    </citation>
    <scope>NUCLEOTIDE SEQUENCE [LARGE SCALE GENOMIC DNA]</scope>
    <source>
        <strain evidence="4 5">DOE0152z</strain>
    </source>
</reference>
<feature type="compositionally biased region" description="Low complexity" evidence="2">
    <location>
        <begin position="479"/>
        <end position="504"/>
    </location>
</feature>
<dbReference type="SUPFAM" id="SSF49562">
    <property type="entry name" value="C2 domain (Calcium/lipid-binding domain, CaLB)"/>
    <property type="match status" value="1"/>
</dbReference>
<evidence type="ECO:0000313" key="5">
    <source>
        <dbReference type="Proteomes" id="UP001244341"/>
    </source>
</evidence>
<feature type="compositionally biased region" description="Low complexity" evidence="2">
    <location>
        <begin position="292"/>
        <end position="314"/>
    </location>
</feature>
<dbReference type="Proteomes" id="UP001244341">
    <property type="component" value="Chromosome 9b"/>
</dbReference>
<feature type="region of interest" description="Disordered" evidence="2">
    <location>
        <begin position="607"/>
        <end position="637"/>
    </location>
</feature>
<keyword evidence="5" id="KW-1185">Reference proteome</keyword>
<feature type="compositionally biased region" description="Polar residues" evidence="2">
    <location>
        <begin position="137"/>
        <end position="149"/>
    </location>
</feature>